<dbReference type="Pfam" id="PF05699">
    <property type="entry name" value="Dimer_Tnp_hAT"/>
    <property type="match status" value="1"/>
</dbReference>
<feature type="domain" description="HAT C-terminal dimerisation" evidence="1">
    <location>
        <begin position="232"/>
        <end position="297"/>
    </location>
</feature>
<reference evidence="2" key="1">
    <citation type="submission" date="2020-04" db="EMBL/GenBank/DDBJ databases">
        <authorList>
            <person name="Alioto T."/>
            <person name="Alioto T."/>
            <person name="Gomez Garrido J."/>
        </authorList>
    </citation>
    <scope>NUCLEOTIDE SEQUENCE</scope>
    <source>
        <strain evidence="2">A484AB</strain>
    </source>
</reference>
<dbReference type="PANTHER" id="PTHR46880:SF5">
    <property type="entry name" value="DUF4371 DOMAIN-CONTAINING PROTEIN"/>
    <property type="match status" value="1"/>
</dbReference>
<evidence type="ECO:0000259" key="1">
    <source>
        <dbReference type="Pfam" id="PF05699"/>
    </source>
</evidence>
<proteinExistence type="predicted"/>
<accession>A0A7D9ENK4</accession>
<dbReference type="AlphaFoldDB" id="A0A7D9ENK4"/>
<evidence type="ECO:0000313" key="2">
    <source>
        <dbReference type="EMBL" id="CAB4013626.1"/>
    </source>
</evidence>
<dbReference type="InterPro" id="IPR012337">
    <property type="entry name" value="RNaseH-like_sf"/>
</dbReference>
<comment type="caution">
    <text evidence="2">The sequence shown here is derived from an EMBL/GenBank/DDBJ whole genome shotgun (WGS) entry which is preliminary data.</text>
</comment>
<dbReference type="Proteomes" id="UP001152795">
    <property type="component" value="Unassembled WGS sequence"/>
</dbReference>
<sequence>MAFPGQLCGKNLHSMKALKLYFAGQYLVYRLQTSQFLYEQLSNPYTKLYFTFLNYVIPLVTKLNIIFQAKSPSVHKFHSHCVSAYKALLSCFVNPTVVQSHATVTDPSDPANHLPLAQLYLGVEAAMMLATDEYKALDKEALAECFRRCKQFYTELCCQLKKRLPLDNTVVKELKFLDPQTVVSGSIRSIADVASRFPNVVPPENLQSVDQEWREFMYDEEISTLADRCSTVPTEEFWGKVPTDKYPNLAAFAKAMLTIPVSNADCERAFSQVNLIKTNQRNRFSTEGVASLLFVKDGVKNMAESCATFEPSDEMLSNFNKDIYHNVEAVYGEEADGEDSEEVDAMAMHAD</sequence>
<gene>
    <name evidence="2" type="ORF">PACLA_8A058522</name>
</gene>
<organism evidence="2 3">
    <name type="scientific">Paramuricea clavata</name>
    <name type="common">Red gorgonian</name>
    <name type="synonym">Violescent sea-whip</name>
    <dbReference type="NCBI Taxonomy" id="317549"/>
    <lineage>
        <taxon>Eukaryota</taxon>
        <taxon>Metazoa</taxon>
        <taxon>Cnidaria</taxon>
        <taxon>Anthozoa</taxon>
        <taxon>Octocorallia</taxon>
        <taxon>Malacalcyonacea</taxon>
        <taxon>Plexauridae</taxon>
        <taxon>Paramuricea</taxon>
    </lineage>
</organism>
<dbReference type="OrthoDB" id="6159421at2759"/>
<name>A0A7D9ENK4_PARCT</name>
<dbReference type="SUPFAM" id="SSF53098">
    <property type="entry name" value="Ribonuclease H-like"/>
    <property type="match status" value="1"/>
</dbReference>
<evidence type="ECO:0000313" key="3">
    <source>
        <dbReference type="Proteomes" id="UP001152795"/>
    </source>
</evidence>
<dbReference type="EMBL" id="CACRXK020007955">
    <property type="protein sequence ID" value="CAB4013626.1"/>
    <property type="molecule type" value="Genomic_DNA"/>
</dbReference>
<dbReference type="GO" id="GO:0046983">
    <property type="term" value="F:protein dimerization activity"/>
    <property type="evidence" value="ECO:0007669"/>
    <property type="project" value="InterPro"/>
</dbReference>
<dbReference type="InterPro" id="IPR008906">
    <property type="entry name" value="HATC_C_dom"/>
</dbReference>
<keyword evidence="3" id="KW-1185">Reference proteome</keyword>
<dbReference type="PANTHER" id="PTHR46880">
    <property type="entry name" value="RAS-ASSOCIATING DOMAIN-CONTAINING PROTEIN"/>
    <property type="match status" value="1"/>
</dbReference>
<protein>
    <recommendedName>
        <fullName evidence="1">HAT C-terminal dimerisation domain-containing protein</fullName>
    </recommendedName>
</protein>